<dbReference type="PANTHER" id="PTHR37019:SF2">
    <property type="entry name" value="EXPERA DOMAIN-CONTAINING PROTEIN"/>
    <property type="match status" value="1"/>
</dbReference>
<sequence length="169" mass="18588">MPSQSSVLPAAYYYFFFLVEPLLTLAGAAYAIFLPATYGRELLPRGLETFSDAVGHGIRGRLLVGCLGNCFFLLAMISLSLFPILKTELGHLPILQEKLVRALLMPLAIADITHIMLSLIPLPTSLVLRPDLWTGLIWGNVGITAVLFTVRTMWFVGIGRQSATRQKAE</sequence>
<dbReference type="AlphaFoldDB" id="A0A8H3YIL9"/>
<feature type="transmembrane region" description="Helical" evidence="1">
    <location>
        <begin position="136"/>
        <end position="157"/>
    </location>
</feature>
<keyword evidence="4" id="KW-1185">Reference proteome</keyword>
<gene>
    <name evidence="3" type="ORF">NliqN6_5724</name>
</gene>
<feature type="transmembrane region" description="Helical" evidence="1">
    <location>
        <begin position="12"/>
        <end position="38"/>
    </location>
</feature>
<dbReference type="Pfam" id="PF24803">
    <property type="entry name" value="DUF7704"/>
    <property type="match status" value="1"/>
</dbReference>
<organism evidence="3 4">
    <name type="scientific">Naganishia liquefaciens</name>
    <dbReference type="NCBI Taxonomy" id="104408"/>
    <lineage>
        <taxon>Eukaryota</taxon>
        <taxon>Fungi</taxon>
        <taxon>Dikarya</taxon>
        <taxon>Basidiomycota</taxon>
        <taxon>Agaricomycotina</taxon>
        <taxon>Tremellomycetes</taxon>
        <taxon>Filobasidiales</taxon>
        <taxon>Filobasidiaceae</taxon>
        <taxon>Naganishia</taxon>
    </lineage>
</organism>
<keyword evidence="1" id="KW-1133">Transmembrane helix</keyword>
<dbReference type="OrthoDB" id="2937326at2759"/>
<comment type="caution">
    <text evidence="3">The sequence shown here is derived from an EMBL/GenBank/DDBJ whole genome shotgun (WGS) entry which is preliminary data.</text>
</comment>
<accession>A0A8H3YIL9</accession>
<feature type="transmembrane region" description="Helical" evidence="1">
    <location>
        <begin position="103"/>
        <end position="124"/>
    </location>
</feature>
<keyword evidence="1" id="KW-0812">Transmembrane</keyword>
<reference evidence="3" key="1">
    <citation type="submission" date="2020-07" db="EMBL/GenBank/DDBJ databases">
        <title>Draft Genome Sequence of a Deep-Sea Yeast, Naganishia (Cryptococcus) liquefaciens strain N6.</title>
        <authorList>
            <person name="Han Y.W."/>
            <person name="Kajitani R."/>
            <person name="Morimoto H."/>
            <person name="Parhat M."/>
            <person name="Tsubouchi H."/>
            <person name="Bakenova O."/>
            <person name="Ogata M."/>
            <person name="Argunhan B."/>
            <person name="Aoki R."/>
            <person name="Kajiwara S."/>
            <person name="Itoh T."/>
            <person name="Iwasaki H."/>
        </authorList>
    </citation>
    <scope>NUCLEOTIDE SEQUENCE</scope>
    <source>
        <strain evidence="3">N6</strain>
    </source>
</reference>
<keyword evidence="1" id="KW-0472">Membrane</keyword>
<dbReference type="InterPro" id="IPR056121">
    <property type="entry name" value="DUF7704"/>
</dbReference>
<feature type="domain" description="DUF7704" evidence="2">
    <location>
        <begin position="6"/>
        <end position="159"/>
    </location>
</feature>
<dbReference type="PANTHER" id="PTHR37019">
    <property type="entry name" value="CHROMOSOME 1, WHOLE GENOME SHOTGUN SEQUENCE"/>
    <property type="match status" value="1"/>
</dbReference>
<feature type="transmembrane region" description="Helical" evidence="1">
    <location>
        <begin position="58"/>
        <end position="82"/>
    </location>
</feature>
<name>A0A8H3YIL9_9TREE</name>
<evidence type="ECO:0000256" key="1">
    <source>
        <dbReference type="SAM" id="Phobius"/>
    </source>
</evidence>
<dbReference type="EMBL" id="BLZA01000040">
    <property type="protein sequence ID" value="GHJ89322.1"/>
    <property type="molecule type" value="Genomic_DNA"/>
</dbReference>
<dbReference type="Proteomes" id="UP000620104">
    <property type="component" value="Unassembled WGS sequence"/>
</dbReference>
<evidence type="ECO:0000313" key="3">
    <source>
        <dbReference type="EMBL" id="GHJ89322.1"/>
    </source>
</evidence>
<evidence type="ECO:0000259" key="2">
    <source>
        <dbReference type="Pfam" id="PF24803"/>
    </source>
</evidence>
<proteinExistence type="predicted"/>
<protein>
    <recommendedName>
        <fullName evidence="2">DUF7704 domain-containing protein</fullName>
    </recommendedName>
</protein>
<evidence type="ECO:0000313" key="4">
    <source>
        <dbReference type="Proteomes" id="UP000620104"/>
    </source>
</evidence>